<evidence type="ECO:0000256" key="11">
    <source>
        <dbReference type="RuleBase" id="RU003357"/>
    </source>
</evidence>
<dbReference type="PANTHER" id="PTHR30069">
    <property type="entry name" value="TONB-DEPENDENT OUTER MEMBRANE RECEPTOR"/>
    <property type="match status" value="1"/>
</dbReference>
<dbReference type="InterPro" id="IPR037066">
    <property type="entry name" value="Plug_dom_sf"/>
</dbReference>
<keyword evidence="2 10" id="KW-0813">Transport</keyword>
<dbReference type="InterPro" id="IPR012910">
    <property type="entry name" value="Plug_dom"/>
</dbReference>
<evidence type="ECO:0000259" key="14">
    <source>
        <dbReference type="Pfam" id="PF07715"/>
    </source>
</evidence>
<evidence type="ECO:0000256" key="3">
    <source>
        <dbReference type="ARBA" id="ARBA00022452"/>
    </source>
</evidence>
<evidence type="ECO:0000313" key="16">
    <source>
        <dbReference type="Proteomes" id="UP000323886"/>
    </source>
</evidence>
<dbReference type="Pfam" id="PF07715">
    <property type="entry name" value="Plug"/>
    <property type="match status" value="1"/>
</dbReference>
<evidence type="ECO:0000256" key="5">
    <source>
        <dbReference type="ARBA" id="ARBA00022729"/>
    </source>
</evidence>
<dbReference type="EMBL" id="VWPL01000036">
    <property type="protein sequence ID" value="KAA5597202.1"/>
    <property type="molecule type" value="Genomic_DNA"/>
</dbReference>
<dbReference type="Proteomes" id="UP000323886">
    <property type="component" value="Unassembled WGS sequence"/>
</dbReference>
<evidence type="ECO:0000313" key="15">
    <source>
        <dbReference type="EMBL" id="KAA5597202.1"/>
    </source>
</evidence>
<dbReference type="Gene3D" id="2.170.130.10">
    <property type="entry name" value="TonB-dependent receptor, plug domain"/>
    <property type="match status" value="1"/>
</dbReference>
<keyword evidence="6 11" id="KW-0798">TonB box</keyword>
<evidence type="ECO:0000259" key="13">
    <source>
        <dbReference type="Pfam" id="PF00593"/>
    </source>
</evidence>
<sequence length="704" mass="78288">MRLGRRVMAIAAGAAVAGTMGVAASGSAWAEDDDDGVFSLGEIHVTAPTGDTQESDSFGGSVLSGRQMEKFSTDTLDRALNLVPGVSSSNSGGSRNEQLVYVRGFDRWQVPLSIDGVRIYLPYDNRLDFGRFLTPDIAAVQVAKGYVSVLDGPGGMGGAINLVSYRPTKEFEAEGRTQAEFGTDGTYEGTLNYLRGGSRMDKGYVQASGTYRDLRGWMLPEGFTPTVVENGGLRDHSDVTDWNVNLKAAYTPNATDEYSLNFIKQSGSKGAPYHVQDPIESQRYWSWPWWDVQNLYWLSDTKIGEASYLKTKAYYNTFQNALDIYNNPAQSDKSSRSYYEDWAAGASAEFGTDFGTIDSLKAAFIFRRDNHTEWQDLLGVSNGCTVNEVCMTEPKQTTVEDTYSLALENTIHVTPRVDFVQGISYDWRHLSEAEDFTTRDGFNGIINYPLSDSDAVNYQGALIWRYSDTARLFANISDRTRFPTLFERFSSRFGGATSNPNLQPERAVNYQVGWSNAFAAKSQVSITGFYSDVTDMIQSVPIVYINPITHKATSLNQSQNVGDGYFFGAEGSIDLAINSEWAVGGNVSWVHREVTNPNDTTFQPSGVPEVKGMLFATWQPTENFKLIPAFEFADDRWTSYVKNKVTYYYVTGAYAIFNMRAEYTINKNFMVAAGVRNLFDEEYYLSDGYPEAGRSFYASLKATF</sequence>
<dbReference type="Pfam" id="PF00593">
    <property type="entry name" value="TonB_dep_Rec_b-barrel"/>
    <property type="match status" value="1"/>
</dbReference>
<evidence type="ECO:0000256" key="2">
    <source>
        <dbReference type="ARBA" id="ARBA00022448"/>
    </source>
</evidence>
<protein>
    <submittedName>
        <fullName evidence="15">TonB-dependent receptor</fullName>
    </submittedName>
</protein>
<dbReference type="InterPro" id="IPR039426">
    <property type="entry name" value="TonB-dep_rcpt-like"/>
</dbReference>
<evidence type="ECO:0000256" key="8">
    <source>
        <dbReference type="ARBA" id="ARBA00023170"/>
    </source>
</evidence>
<dbReference type="Gene3D" id="2.40.170.20">
    <property type="entry name" value="TonB-dependent receptor, beta-barrel domain"/>
    <property type="match status" value="1"/>
</dbReference>
<dbReference type="InterPro" id="IPR000531">
    <property type="entry name" value="Beta-barrel_TonB"/>
</dbReference>
<dbReference type="InterPro" id="IPR036942">
    <property type="entry name" value="Beta-barrel_TonB_sf"/>
</dbReference>
<keyword evidence="5 12" id="KW-0732">Signal</keyword>
<comment type="similarity">
    <text evidence="10 11">Belongs to the TonB-dependent receptor family.</text>
</comment>
<feature type="domain" description="TonB-dependent receptor-like beta-barrel" evidence="13">
    <location>
        <begin position="182"/>
        <end position="678"/>
    </location>
</feature>
<keyword evidence="9 10" id="KW-0998">Cell outer membrane</keyword>
<feature type="domain" description="TonB-dependent receptor plug" evidence="14">
    <location>
        <begin position="61"/>
        <end position="159"/>
    </location>
</feature>
<evidence type="ECO:0000256" key="9">
    <source>
        <dbReference type="ARBA" id="ARBA00023237"/>
    </source>
</evidence>
<dbReference type="OrthoDB" id="9760333at2"/>
<gene>
    <name evidence="15" type="ORF">F1193_14715</name>
</gene>
<dbReference type="GO" id="GO:0044718">
    <property type="term" value="P:siderophore transmembrane transport"/>
    <property type="evidence" value="ECO:0007669"/>
    <property type="project" value="TreeGrafter"/>
</dbReference>
<dbReference type="PROSITE" id="PS52016">
    <property type="entry name" value="TONB_DEPENDENT_REC_3"/>
    <property type="match status" value="1"/>
</dbReference>
<keyword evidence="7 10" id="KW-0472">Membrane</keyword>
<evidence type="ECO:0000256" key="7">
    <source>
        <dbReference type="ARBA" id="ARBA00023136"/>
    </source>
</evidence>
<proteinExistence type="inferred from homology"/>
<dbReference type="AlphaFoldDB" id="A0A5M6HMX2"/>
<dbReference type="SUPFAM" id="SSF56935">
    <property type="entry name" value="Porins"/>
    <property type="match status" value="1"/>
</dbReference>
<comment type="caution">
    <text evidence="15">The sequence shown here is derived from an EMBL/GenBank/DDBJ whole genome shotgun (WGS) entry which is preliminary data.</text>
</comment>
<keyword evidence="16" id="KW-1185">Reference proteome</keyword>
<dbReference type="GO" id="GO:0009279">
    <property type="term" value="C:cell outer membrane"/>
    <property type="evidence" value="ECO:0007669"/>
    <property type="project" value="UniProtKB-SubCell"/>
</dbReference>
<evidence type="ECO:0000256" key="1">
    <source>
        <dbReference type="ARBA" id="ARBA00004571"/>
    </source>
</evidence>
<accession>A0A5M6HMX2</accession>
<dbReference type="CDD" id="cd01347">
    <property type="entry name" value="ligand_gated_channel"/>
    <property type="match status" value="1"/>
</dbReference>
<feature type="chain" id="PRO_5024430839" evidence="12">
    <location>
        <begin position="31"/>
        <end position="704"/>
    </location>
</feature>
<reference evidence="15 16" key="1">
    <citation type="submission" date="2019-09" db="EMBL/GenBank/DDBJ databases">
        <title>Draft Whole-Genome sequence of Blastochloris sulfoviridis DSM 729.</title>
        <authorList>
            <person name="Meyer T.E."/>
            <person name="Kyndt J.A."/>
        </authorList>
    </citation>
    <scope>NUCLEOTIDE SEQUENCE [LARGE SCALE GENOMIC DNA]</scope>
    <source>
        <strain evidence="15 16">DSM 729</strain>
    </source>
</reference>
<dbReference type="PANTHER" id="PTHR30069:SF29">
    <property type="entry name" value="HEMOGLOBIN AND HEMOGLOBIN-HAPTOGLOBIN-BINDING PROTEIN 1-RELATED"/>
    <property type="match status" value="1"/>
</dbReference>
<evidence type="ECO:0000256" key="12">
    <source>
        <dbReference type="SAM" id="SignalP"/>
    </source>
</evidence>
<keyword evidence="4 10" id="KW-0812">Transmembrane</keyword>
<keyword evidence="3 10" id="KW-1134">Transmembrane beta strand</keyword>
<evidence type="ECO:0000256" key="6">
    <source>
        <dbReference type="ARBA" id="ARBA00023077"/>
    </source>
</evidence>
<evidence type="ECO:0000256" key="4">
    <source>
        <dbReference type="ARBA" id="ARBA00022692"/>
    </source>
</evidence>
<name>A0A5M6HMX2_9HYPH</name>
<organism evidence="15 16">
    <name type="scientific">Blastochloris sulfoviridis</name>
    <dbReference type="NCBI Taxonomy" id="50712"/>
    <lineage>
        <taxon>Bacteria</taxon>
        <taxon>Pseudomonadati</taxon>
        <taxon>Pseudomonadota</taxon>
        <taxon>Alphaproteobacteria</taxon>
        <taxon>Hyphomicrobiales</taxon>
        <taxon>Blastochloridaceae</taxon>
        <taxon>Blastochloris</taxon>
    </lineage>
</organism>
<dbReference type="GO" id="GO:0015344">
    <property type="term" value="F:siderophore uptake transmembrane transporter activity"/>
    <property type="evidence" value="ECO:0007669"/>
    <property type="project" value="TreeGrafter"/>
</dbReference>
<feature type="signal peptide" evidence="12">
    <location>
        <begin position="1"/>
        <end position="30"/>
    </location>
</feature>
<evidence type="ECO:0000256" key="10">
    <source>
        <dbReference type="PROSITE-ProRule" id="PRU01360"/>
    </source>
</evidence>
<keyword evidence="8 15" id="KW-0675">Receptor</keyword>
<comment type="subcellular location">
    <subcellularLocation>
        <location evidence="1 10">Cell outer membrane</location>
        <topology evidence="1 10">Multi-pass membrane protein</topology>
    </subcellularLocation>
</comment>